<feature type="modified residue" description="4-aspartylphosphate" evidence="2">
    <location>
        <position position="53"/>
    </location>
</feature>
<dbReference type="InterPro" id="IPR050595">
    <property type="entry name" value="Bact_response_regulator"/>
</dbReference>
<dbReference type="Proteomes" id="UP000596252">
    <property type="component" value="Chromosome"/>
</dbReference>
<keyword evidence="5" id="KW-1185">Reference proteome</keyword>
<dbReference type="EMBL" id="CP069213">
    <property type="protein sequence ID" value="QRH02113.1"/>
    <property type="molecule type" value="Genomic_DNA"/>
</dbReference>
<reference evidence="4 5" key="1">
    <citation type="journal article" date="2012" name="Antonie Van Leeuwenhoek">
        <title>Shewanella litorisediminis sp. nov., a gammaproteobacterium isolated from a tidal flat sediment.</title>
        <authorList>
            <person name="Lee M.H."/>
            <person name="Yoon J.H."/>
        </authorList>
    </citation>
    <scope>NUCLEOTIDE SEQUENCE [LARGE SCALE GENOMIC DNA]</scope>
    <source>
        <strain evidence="4 5">SMK1-12</strain>
    </source>
</reference>
<gene>
    <name evidence="4" type="ORF">JQC75_01390</name>
</gene>
<organism evidence="4 5">
    <name type="scientific">Shewanella litorisediminis</name>
    <dbReference type="NCBI Taxonomy" id="1173586"/>
    <lineage>
        <taxon>Bacteria</taxon>
        <taxon>Pseudomonadati</taxon>
        <taxon>Pseudomonadota</taxon>
        <taxon>Gammaproteobacteria</taxon>
        <taxon>Alteromonadales</taxon>
        <taxon>Shewanellaceae</taxon>
        <taxon>Shewanella</taxon>
    </lineage>
</organism>
<dbReference type="SUPFAM" id="SSF52172">
    <property type="entry name" value="CheY-like"/>
    <property type="match status" value="1"/>
</dbReference>
<evidence type="ECO:0000313" key="5">
    <source>
        <dbReference type="Proteomes" id="UP000596252"/>
    </source>
</evidence>
<keyword evidence="1 2" id="KW-0597">Phosphoprotein</keyword>
<name>A0ABX7G4C3_9GAMM</name>
<dbReference type="SMART" id="SM00448">
    <property type="entry name" value="REC"/>
    <property type="match status" value="1"/>
</dbReference>
<dbReference type="PANTHER" id="PTHR44591">
    <property type="entry name" value="STRESS RESPONSE REGULATOR PROTEIN 1"/>
    <property type="match status" value="1"/>
</dbReference>
<proteinExistence type="predicted"/>
<evidence type="ECO:0000259" key="3">
    <source>
        <dbReference type="PROSITE" id="PS50110"/>
    </source>
</evidence>
<dbReference type="Gene3D" id="3.40.50.2300">
    <property type="match status" value="1"/>
</dbReference>
<accession>A0ABX7G4C3</accession>
<feature type="domain" description="Response regulatory" evidence="3">
    <location>
        <begin position="5"/>
        <end position="120"/>
    </location>
</feature>
<dbReference type="Pfam" id="PF00072">
    <property type="entry name" value="Response_reg"/>
    <property type="match status" value="1"/>
</dbReference>
<dbReference type="PROSITE" id="PS50110">
    <property type="entry name" value="RESPONSE_REGULATORY"/>
    <property type="match status" value="1"/>
</dbReference>
<evidence type="ECO:0000313" key="4">
    <source>
        <dbReference type="EMBL" id="QRH02113.1"/>
    </source>
</evidence>
<dbReference type="PANTHER" id="PTHR44591:SF23">
    <property type="entry name" value="CHEY SUBFAMILY"/>
    <property type="match status" value="1"/>
</dbReference>
<dbReference type="RefSeq" id="WP_203325744.1">
    <property type="nucleotide sequence ID" value="NZ_CP069213.1"/>
</dbReference>
<dbReference type="InterPro" id="IPR001789">
    <property type="entry name" value="Sig_transdc_resp-reg_receiver"/>
</dbReference>
<evidence type="ECO:0000256" key="2">
    <source>
        <dbReference type="PROSITE-ProRule" id="PRU00169"/>
    </source>
</evidence>
<protein>
    <submittedName>
        <fullName evidence="4">Response regulator</fullName>
    </submittedName>
</protein>
<evidence type="ECO:0000256" key="1">
    <source>
        <dbReference type="ARBA" id="ARBA00022553"/>
    </source>
</evidence>
<sequence>MEKAKILVIDDDPVCIGVLLSLLAEHYEVTAANSGSTALELLSVMRPNIVLLDITMPNINGYQVIRQLKSDAATADIPVIVISSLTEASDQEFAFKLGATDYLPKPIMPNAIYGLLDKYLSH</sequence>
<dbReference type="InterPro" id="IPR011006">
    <property type="entry name" value="CheY-like_superfamily"/>
</dbReference>